<dbReference type="AlphaFoldDB" id="C1HBD9"/>
<dbReference type="VEuPathDB" id="FungiDB:PAAG_08080"/>
<dbReference type="Proteomes" id="UP000002059">
    <property type="component" value="Partially assembled WGS sequence"/>
</dbReference>
<protein>
    <submittedName>
        <fullName evidence="2">Uncharacterized protein</fullName>
    </submittedName>
</protein>
<reference evidence="2 3" key="1">
    <citation type="journal article" date="2011" name="PLoS Genet.">
        <title>Comparative genomic analysis of human fungal pathogens causing paracoccidioidomycosis.</title>
        <authorList>
            <person name="Desjardins C.A."/>
            <person name="Champion M.D."/>
            <person name="Holder J.W."/>
            <person name="Muszewska A."/>
            <person name="Goldberg J."/>
            <person name="Bailao A.M."/>
            <person name="Brigido M.M."/>
            <person name="Ferreira M.E."/>
            <person name="Garcia A.M."/>
            <person name="Grynberg M."/>
            <person name="Gujja S."/>
            <person name="Heiman D.I."/>
            <person name="Henn M.R."/>
            <person name="Kodira C.D."/>
            <person name="Leon-Narvaez H."/>
            <person name="Longo L.V."/>
            <person name="Ma L.J."/>
            <person name="Malavazi I."/>
            <person name="Matsuo A.L."/>
            <person name="Morais F.V."/>
            <person name="Pereira M."/>
            <person name="Rodriguez-Brito S."/>
            <person name="Sakthikumar S."/>
            <person name="Salem-Izacc S.M."/>
            <person name="Sykes S.M."/>
            <person name="Teixeira M.M."/>
            <person name="Vallejo M.C."/>
            <person name="Walter M.E."/>
            <person name="Yandava C."/>
            <person name="Young S."/>
            <person name="Zeng Q."/>
            <person name="Zucker J."/>
            <person name="Felipe M.S."/>
            <person name="Goldman G.H."/>
            <person name="Haas B.J."/>
            <person name="McEwen J.G."/>
            <person name="Nino-Vega G."/>
            <person name="Puccia R."/>
            <person name="San-Blas G."/>
            <person name="Soares C.M."/>
            <person name="Birren B.W."/>
            <person name="Cuomo C.A."/>
        </authorList>
    </citation>
    <scope>NUCLEOTIDE SEQUENCE [LARGE SCALE GENOMIC DNA]</scope>
    <source>
        <strain evidence="3">ATCC MYA-826 / Pb01</strain>
    </source>
</reference>
<organism evidence="2 3">
    <name type="scientific">Paracoccidioides lutzii (strain ATCC MYA-826 / Pb01)</name>
    <name type="common">Paracoccidioides brasiliensis</name>
    <dbReference type="NCBI Taxonomy" id="502779"/>
    <lineage>
        <taxon>Eukaryota</taxon>
        <taxon>Fungi</taxon>
        <taxon>Dikarya</taxon>
        <taxon>Ascomycota</taxon>
        <taxon>Pezizomycotina</taxon>
        <taxon>Eurotiomycetes</taxon>
        <taxon>Eurotiomycetidae</taxon>
        <taxon>Onygenales</taxon>
        <taxon>Ajellomycetaceae</taxon>
        <taxon>Paracoccidioides</taxon>
    </lineage>
</organism>
<feature type="region of interest" description="Disordered" evidence="1">
    <location>
        <begin position="1"/>
        <end position="149"/>
    </location>
</feature>
<proteinExistence type="predicted"/>
<name>C1HBD9_PARBA</name>
<evidence type="ECO:0000313" key="3">
    <source>
        <dbReference type="Proteomes" id="UP000002059"/>
    </source>
</evidence>
<dbReference type="EMBL" id="KN294020">
    <property type="protein sequence ID" value="EEH37662.2"/>
    <property type="molecule type" value="Genomic_DNA"/>
</dbReference>
<accession>C1HBD9</accession>
<sequence>MLSARRLPDRESRQPGGGGGVRRGGQSWRSPAVPAESADPDGGSEVPKELLAYAPSPAQHISADPHAKPRLAEKCRRVQLAASTPHAPRQDPAKTPPSQYSSSWRGSSGRQVDGYSPALVAPGAIVRLCPSSSSSSSSSPRTARLRPSM</sequence>
<dbReference type="HOGENOM" id="CLU_1750254_0_0_1"/>
<feature type="compositionally biased region" description="Basic and acidic residues" evidence="1">
    <location>
        <begin position="63"/>
        <end position="76"/>
    </location>
</feature>
<evidence type="ECO:0000313" key="2">
    <source>
        <dbReference type="EMBL" id="EEH37662.2"/>
    </source>
</evidence>
<dbReference type="KEGG" id="pbl:PAAG_08080"/>
<evidence type="ECO:0000256" key="1">
    <source>
        <dbReference type="SAM" id="MobiDB-lite"/>
    </source>
</evidence>
<feature type="compositionally biased region" description="Basic and acidic residues" evidence="1">
    <location>
        <begin position="1"/>
        <end position="13"/>
    </location>
</feature>
<dbReference type="GeneID" id="9093208"/>
<gene>
    <name evidence="2" type="ORF">PAAG_08080</name>
</gene>
<dbReference type="RefSeq" id="XP_015700854.1">
    <property type="nucleotide sequence ID" value="XM_015846419.1"/>
</dbReference>
<feature type="compositionally biased region" description="Low complexity" evidence="1">
    <location>
        <begin position="98"/>
        <end position="111"/>
    </location>
</feature>
<keyword evidence="3" id="KW-1185">Reference proteome</keyword>